<evidence type="ECO:0000256" key="4">
    <source>
        <dbReference type="SAM" id="MobiDB-lite"/>
    </source>
</evidence>
<dbReference type="Proteomes" id="UP001501725">
    <property type="component" value="Unassembled WGS sequence"/>
</dbReference>
<gene>
    <name evidence="6" type="ORF">GCM10023184_44720</name>
</gene>
<dbReference type="InterPro" id="IPR017871">
    <property type="entry name" value="ABC_transporter-like_CS"/>
</dbReference>
<dbReference type="SMART" id="SM00382">
    <property type="entry name" value="AAA"/>
    <property type="match status" value="1"/>
</dbReference>
<keyword evidence="1" id="KW-0813">Transport</keyword>
<evidence type="ECO:0000256" key="3">
    <source>
        <dbReference type="ARBA" id="ARBA00022840"/>
    </source>
</evidence>
<reference evidence="7" key="1">
    <citation type="journal article" date="2019" name="Int. J. Syst. Evol. Microbiol.">
        <title>The Global Catalogue of Microorganisms (GCM) 10K type strain sequencing project: providing services to taxonomists for standard genome sequencing and annotation.</title>
        <authorList>
            <consortium name="The Broad Institute Genomics Platform"/>
            <consortium name="The Broad Institute Genome Sequencing Center for Infectious Disease"/>
            <person name="Wu L."/>
            <person name="Ma J."/>
        </authorList>
    </citation>
    <scope>NUCLEOTIDE SEQUENCE [LARGE SCALE GENOMIC DNA]</scope>
    <source>
        <strain evidence="7">JCM 17919</strain>
    </source>
</reference>
<feature type="domain" description="ABC transporter" evidence="5">
    <location>
        <begin position="2"/>
        <end position="238"/>
    </location>
</feature>
<feature type="region of interest" description="Disordered" evidence="4">
    <location>
        <begin position="255"/>
        <end position="284"/>
    </location>
</feature>
<evidence type="ECO:0000259" key="5">
    <source>
        <dbReference type="PROSITE" id="PS50893"/>
    </source>
</evidence>
<sequence length="284" mass="31948">MIEVKNLKKGFNGKTVIQGASVTMEAGKCNLIIGSSGSGKTVLMKCMVGLFQPDSGQILYGGQDFTAMDVRQKTEIRKEIGMLFQGSALFTSMTVEENIVFPLDMFTKQTNKQKRDRVNEVLERVNLKGANKKFPAELSGGMMKRVGIARAIVLNPKYLFVDEPNSGLDPQTSGLIDQLINEITKEYNITTVINTHDMNSVMEIGDHIIYMYQGEKEWEGNSKEIIFSKNERLNDFIFASEFLRDAKDMRQLEETGKIANNRNMEELTRDDAPELVPPSDDPKE</sequence>
<evidence type="ECO:0000256" key="1">
    <source>
        <dbReference type="ARBA" id="ARBA00022448"/>
    </source>
</evidence>
<evidence type="ECO:0000313" key="6">
    <source>
        <dbReference type="EMBL" id="GAA4343979.1"/>
    </source>
</evidence>
<comment type="caution">
    <text evidence="6">The sequence shown here is derived from an EMBL/GenBank/DDBJ whole genome shotgun (WGS) entry which is preliminary data.</text>
</comment>
<dbReference type="SUPFAM" id="SSF52540">
    <property type="entry name" value="P-loop containing nucleoside triphosphate hydrolases"/>
    <property type="match status" value="1"/>
</dbReference>
<dbReference type="PANTHER" id="PTHR43023:SF6">
    <property type="entry name" value="INTERMEMBRANE PHOSPHOLIPID TRANSPORT SYSTEM ATP-BINDING PROTEIN MLAF"/>
    <property type="match status" value="1"/>
</dbReference>
<evidence type="ECO:0000256" key="2">
    <source>
        <dbReference type="ARBA" id="ARBA00022741"/>
    </source>
</evidence>
<dbReference type="InterPro" id="IPR003439">
    <property type="entry name" value="ABC_transporter-like_ATP-bd"/>
</dbReference>
<keyword evidence="2" id="KW-0547">Nucleotide-binding</keyword>
<dbReference type="PANTHER" id="PTHR43023">
    <property type="entry name" value="PROTEIN TRIGALACTOSYLDIACYLGLYCEROL 3, CHLOROPLASTIC"/>
    <property type="match status" value="1"/>
</dbReference>
<dbReference type="InterPro" id="IPR027417">
    <property type="entry name" value="P-loop_NTPase"/>
</dbReference>
<dbReference type="PROSITE" id="PS00211">
    <property type="entry name" value="ABC_TRANSPORTER_1"/>
    <property type="match status" value="1"/>
</dbReference>
<dbReference type="InterPro" id="IPR003593">
    <property type="entry name" value="AAA+_ATPase"/>
</dbReference>
<proteinExistence type="predicted"/>
<dbReference type="Gene3D" id="3.40.50.300">
    <property type="entry name" value="P-loop containing nucleotide triphosphate hydrolases"/>
    <property type="match status" value="1"/>
</dbReference>
<organism evidence="6 7">
    <name type="scientific">Flaviaesturariibacter amylovorans</name>
    <dbReference type="NCBI Taxonomy" id="1084520"/>
    <lineage>
        <taxon>Bacteria</taxon>
        <taxon>Pseudomonadati</taxon>
        <taxon>Bacteroidota</taxon>
        <taxon>Chitinophagia</taxon>
        <taxon>Chitinophagales</taxon>
        <taxon>Chitinophagaceae</taxon>
        <taxon>Flaviaestuariibacter</taxon>
    </lineage>
</organism>
<evidence type="ECO:0000313" key="7">
    <source>
        <dbReference type="Proteomes" id="UP001501725"/>
    </source>
</evidence>
<dbReference type="Pfam" id="PF00005">
    <property type="entry name" value="ABC_tran"/>
    <property type="match status" value="1"/>
</dbReference>
<name>A0ABP8HT16_9BACT</name>
<accession>A0ABP8HT16</accession>
<dbReference type="PROSITE" id="PS50893">
    <property type="entry name" value="ABC_TRANSPORTER_2"/>
    <property type="match status" value="1"/>
</dbReference>
<dbReference type="EMBL" id="BAABGY010000018">
    <property type="protein sequence ID" value="GAA4343979.1"/>
    <property type="molecule type" value="Genomic_DNA"/>
</dbReference>
<dbReference type="GO" id="GO:0005524">
    <property type="term" value="F:ATP binding"/>
    <property type="evidence" value="ECO:0007669"/>
    <property type="project" value="UniProtKB-KW"/>
</dbReference>
<keyword evidence="7" id="KW-1185">Reference proteome</keyword>
<dbReference type="RefSeq" id="WP_345258235.1">
    <property type="nucleotide sequence ID" value="NZ_BAABGY010000018.1"/>
</dbReference>
<keyword evidence="3 6" id="KW-0067">ATP-binding</keyword>
<protein>
    <submittedName>
        <fullName evidence="6">ABC transporter ATP-binding protein</fullName>
    </submittedName>
</protein>
<feature type="compositionally biased region" description="Basic and acidic residues" evidence="4">
    <location>
        <begin position="263"/>
        <end position="272"/>
    </location>
</feature>